<dbReference type="InterPro" id="IPR013216">
    <property type="entry name" value="Methyltransf_11"/>
</dbReference>
<keyword evidence="2" id="KW-0489">Methyltransferase</keyword>
<feature type="domain" description="Methyltransferase type 11" evidence="1">
    <location>
        <begin position="49"/>
        <end position="147"/>
    </location>
</feature>
<name>A0AA96LRU9_9BACL</name>
<reference evidence="2" key="1">
    <citation type="submission" date="2022-02" db="EMBL/GenBank/DDBJ databases">
        <title>Paenibacillus sp. MBLB1832 Whole Genome Shotgun Sequencing.</title>
        <authorList>
            <person name="Hwang C.Y."/>
            <person name="Cho E.-S."/>
            <person name="Seo M.-J."/>
        </authorList>
    </citation>
    <scope>NUCLEOTIDE SEQUENCE</scope>
    <source>
        <strain evidence="2">MBLB1832</strain>
    </source>
</reference>
<dbReference type="Pfam" id="PF08241">
    <property type="entry name" value="Methyltransf_11"/>
    <property type="match status" value="1"/>
</dbReference>
<proteinExistence type="predicted"/>
<dbReference type="KEGG" id="proo:MJB10_01760"/>
<evidence type="ECO:0000259" key="1">
    <source>
        <dbReference type="Pfam" id="PF08241"/>
    </source>
</evidence>
<gene>
    <name evidence="2" type="ORF">MJB10_01760</name>
</gene>
<dbReference type="InterPro" id="IPR029063">
    <property type="entry name" value="SAM-dependent_MTases_sf"/>
</dbReference>
<dbReference type="EMBL" id="CP130319">
    <property type="protein sequence ID" value="WNR44904.1"/>
    <property type="molecule type" value="Genomic_DNA"/>
</dbReference>
<dbReference type="Proteomes" id="UP001304650">
    <property type="component" value="Chromosome"/>
</dbReference>
<dbReference type="GO" id="GO:0008757">
    <property type="term" value="F:S-adenosylmethionine-dependent methyltransferase activity"/>
    <property type="evidence" value="ECO:0007669"/>
    <property type="project" value="InterPro"/>
</dbReference>
<dbReference type="RefSeq" id="WP_314801065.1">
    <property type="nucleotide sequence ID" value="NZ_CP130319.1"/>
</dbReference>
<dbReference type="PANTHER" id="PTHR43861">
    <property type="entry name" value="TRANS-ACONITATE 2-METHYLTRANSFERASE-RELATED"/>
    <property type="match status" value="1"/>
</dbReference>
<keyword evidence="2" id="KW-0808">Transferase</keyword>
<dbReference type="Gene3D" id="3.40.50.150">
    <property type="entry name" value="Vaccinia Virus protein VP39"/>
    <property type="match status" value="1"/>
</dbReference>
<protein>
    <submittedName>
        <fullName evidence="2">Class I SAM-dependent methyltransferase</fullName>
    </submittedName>
</protein>
<keyword evidence="3" id="KW-1185">Reference proteome</keyword>
<dbReference type="GO" id="GO:0032259">
    <property type="term" value="P:methylation"/>
    <property type="evidence" value="ECO:0007669"/>
    <property type="project" value="UniProtKB-KW"/>
</dbReference>
<dbReference type="SUPFAM" id="SSF53335">
    <property type="entry name" value="S-adenosyl-L-methionine-dependent methyltransferases"/>
    <property type="match status" value="1"/>
</dbReference>
<dbReference type="AlphaFoldDB" id="A0AA96LRU9"/>
<evidence type="ECO:0000313" key="2">
    <source>
        <dbReference type="EMBL" id="WNR44904.1"/>
    </source>
</evidence>
<organism evidence="2 3">
    <name type="scientific">Paenibacillus roseopurpureus</name>
    <dbReference type="NCBI Taxonomy" id="2918901"/>
    <lineage>
        <taxon>Bacteria</taxon>
        <taxon>Bacillati</taxon>
        <taxon>Bacillota</taxon>
        <taxon>Bacilli</taxon>
        <taxon>Bacillales</taxon>
        <taxon>Paenibacillaceae</taxon>
        <taxon>Paenibacillus</taxon>
    </lineage>
</organism>
<evidence type="ECO:0000313" key="3">
    <source>
        <dbReference type="Proteomes" id="UP001304650"/>
    </source>
</evidence>
<sequence length="271" mass="30251">MDARNATSHSPHDHTDAELQRLKEHALLGWDKEYRTLKWFGLENGMKILEVGSGRGFVTEKLLDHLPQSEITSLDIDDASLTKAKAMLSHIPESRLTFIRSSVYETTLPDNQYDFAIARLLFLHLHDPLQAALEIKRVLKPGGKLVIIDIDDGIFGALQPDLEVLPSILKKLGQLTASRGGNRRIGRGLPRLLANSGFTNIDMESVVQHSDLHGIEGFIRKLDIGRFGGLYMKGVIAQEEFEELAKSYDTFVESPDAHAMMIFFMACGTKP</sequence>
<accession>A0AA96LRU9</accession>
<dbReference type="CDD" id="cd02440">
    <property type="entry name" value="AdoMet_MTases"/>
    <property type="match status" value="1"/>
</dbReference>